<feature type="transmembrane region" description="Helical" evidence="7">
    <location>
        <begin position="372"/>
        <end position="393"/>
    </location>
</feature>
<keyword evidence="10" id="KW-1185">Reference proteome</keyword>
<gene>
    <name evidence="9" type="ORF">IWH25_18490</name>
</gene>
<dbReference type="Gene3D" id="1.20.81.30">
    <property type="entry name" value="Type II secretion system (T2SS), domain F"/>
    <property type="match status" value="2"/>
</dbReference>
<dbReference type="PRINTS" id="PR00812">
    <property type="entry name" value="BCTERIALGSPF"/>
</dbReference>
<dbReference type="RefSeq" id="WP_203387230.1">
    <property type="nucleotide sequence ID" value="NZ_CP064781.1"/>
</dbReference>
<keyword evidence="3" id="KW-1003">Cell membrane</keyword>
<dbReference type="GO" id="GO:0005886">
    <property type="term" value="C:plasma membrane"/>
    <property type="evidence" value="ECO:0007669"/>
    <property type="project" value="UniProtKB-SubCell"/>
</dbReference>
<evidence type="ECO:0000256" key="3">
    <source>
        <dbReference type="ARBA" id="ARBA00022475"/>
    </source>
</evidence>
<evidence type="ECO:0000313" key="10">
    <source>
        <dbReference type="Proteomes" id="UP000663444"/>
    </source>
</evidence>
<name>A0A974SNT2_9RHOO</name>
<accession>A0A974SNT2</accession>
<dbReference type="AlphaFoldDB" id="A0A974SNT2"/>
<evidence type="ECO:0000256" key="1">
    <source>
        <dbReference type="ARBA" id="ARBA00004651"/>
    </source>
</evidence>
<dbReference type="KEGG" id="ares:IWH25_18490"/>
<sequence>MTIFRYRAITADGRVAHGQIDAHNPADLEMRLQRMGLDLIRGEPTGSHERSRVGGRVPRRELIAFCVHLEQLLRAGVPIVEGLAELRDSIGHPRLRATIAGVIESIAGGDPLSTAMGRQPRAFDPVFVSLIRAGECGGRLPDVLRHLTESLKLADELAAHTRTLLIYPCFVGGIVLAATIFLLVYLVPQLKPFLRNLGHDLPTQTRLLFFVADTLAAHWHLALLLALAATIAAAVALRASPAAQRAVDGLKLRLPLLGTILHKIILSRFADIFALLYAAGIPVLDALRTTREVVGNRQVAAGLARVERLIADGHGVTQAFASSGLFPPLVIRMLRVGEGSGALDQALANVSYFYNRDVREAVGRAQAMLEPLLTVLLGGILGWIMLSVLGPVYDAIGRVRI</sequence>
<dbReference type="InterPro" id="IPR003004">
    <property type="entry name" value="GspF/PilC"/>
</dbReference>
<feature type="domain" description="Type II secretion system protein GspF" evidence="8">
    <location>
        <begin position="269"/>
        <end position="390"/>
    </location>
</feature>
<dbReference type="Pfam" id="PF00482">
    <property type="entry name" value="T2SSF"/>
    <property type="match status" value="2"/>
</dbReference>
<dbReference type="EMBL" id="CP064781">
    <property type="protein sequence ID" value="QRJ63698.1"/>
    <property type="molecule type" value="Genomic_DNA"/>
</dbReference>
<proteinExistence type="inferred from homology"/>
<protein>
    <submittedName>
        <fullName evidence="9">Type II secretion system F family protein</fullName>
    </submittedName>
</protein>
<dbReference type="InterPro" id="IPR018076">
    <property type="entry name" value="T2SS_GspF_dom"/>
</dbReference>
<evidence type="ECO:0000259" key="8">
    <source>
        <dbReference type="Pfam" id="PF00482"/>
    </source>
</evidence>
<keyword evidence="6 7" id="KW-0472">Membrane</keyword>
<keyword evidence="4 7" id="KW-0812">Transmembrane</keyword>
<comment type="subcellular location">
    <subcellularLocation>
        <location evidence="1">Cell membrane</location>
        <topology evidence="1">Multi-pass membrane protein</topology>
    </subcellularLocation>
</comment>
<evidence type="ECO:0000256" key="7">
    <source>
        <dbReference type="SAM" id="Phobius"/>
    </source>
</evidence>
<keyword evidence="5 7" id="KW-1133">Transmembrane helix</keyword>
<organism evidence="9 10">
    <name type="scientific">Azospira restricta</name>
    <dbReference type="NCBI Taxonomy" id="404405"/>
    <lineage>
        <taxon>Bacteria</taxon>
        <taxon>Pseudomonadati</taxon>
        <taxon>Pseudomonadota</taxon>
        <taxon>Betaproteobacteria</taxon>
        <taxon>Rhodocyclales</taxon>
        <taxon>Rhodocyclaceae</taxon>
        <taxon>Azospira</taxon>
    </lineage>
</organism>
<evidence type="ECO:0000313" key="9">
    <source>
        <dbReference type="EMBL" id="QRJ63698.1"/>
    </source>
</evidence>
<evidence type="ECO:0000256" key="6">
    <source>
        <dbReference type="ARBA" id="ARBA00023136"/>
    </source>
</evidence>
<dbReference type="InterPro" id="IPR042094">
    <property type="entry name" value="T2SS_GspF_sf"/>
</dbReference>
<comment type="similarity">
    <text evidence="2">Belongs to the GSP F family.</text>
</comment>
<evidence type="ECO:0000256" key="5">
    <source>
        <dbReference type="ARBA" id="ARBA00022989"/>
    </source>
</evidence>
<dbReference type="Proteomes" id="UP000663444">
    <property type="component" value="Chromosome"/>
</dbReference>
<reference evidence="9" key="1">
    <citation type="submission" date="2020-11" db="EMBL/GenBank/DDBJ databases">
        <title>Azospira restricta DSM 18626 genome sequence.</title>
        <authorList>
            <person name="Moe W.M."/>
        </authorList>
    </citation>
    <scope>NUCLEOTIDE SEQUENCE</scope>
    <source>
        <strain evidence="9">DSM 18626</strain>
    </source>
</reference>
<evidence type="ECO:0000256" key="4">
    <source>
        <dbReference type="ARBA" id="ARBA00022692"/>
    </source>
</evidence>
<dbReference type="PANTHER" id="PTHR30012">
    <property type="entry name" value="GENERAL SECRETION PATHWAY PROTEIN"/>
    <property type="match status" value="1"/>
</dbReference>
<evidence type="ECO:0000256" key="2">
    <source>
        <dbReference type="ARBA" id="ARBA00005745"/>
    </source>
</evidence>
<dbReference type="PANTHER" id="PTHR30012:SF0">
    <property type="entry name" value="TYPE II SECRETION SYSTEM PROTEIN F-RELATED"/>
    <property type="match status" value="1"/>
</dbReference>
<feature type="domain" description="Type II secretion system protein GspF" evidence="8">
    <location>
        <begin position="68"/>
        <end position="188"/>
    </location>
</feature>
<feature type="transmembrane region" description="Helical" evidence="7">
    <location>
        <begin position="217"/>
        <end position="239"/>
    </location>
</feature>
<feature type="transmembrane region" description="Helical" evidence="7">
    <location>
        <begin position="164"/>
        <end position="187"/>
    </location>
</feature>